<evidence type="ECO:0000256" key="8">
    <source>
        <dbReference type="ARBA" id="ARBA00023065"/>
    </source>
</evidence>
<organism evidence="13 14">
    <name type="scientific">Pseudopedobacter beijingensis</name>
    <dbReference type="NCBI Taxonomy" id="1207056"/>
    <lineage>
        <taxon>Bacteria</taxon>
        <taxon>Pseudomonadati</taxon>
        <taxon>Bacteroidota</taxon>
        <taxon>Sphingobacteriia</taxon>
        <taxon>Sphingobacteriales</taxon>
        <taxon>Sphingobacteriaceae</taxon>
        <taxon>Pseudopedobacter</taxon>
    </lineage>
</organism>
<feature type="transmembrane region" description="Helical" evidence="12">
    <location>
        <begin position="183"/>
        <end position="201"/>
    </location>
</feature>
<evidence type="ECO:0000313" key="13">
    <source>
        <dbReference type="EMBL" id="MFD1630314.1"/>
    </source>
</evidence>
<feature type="transmembrane region" description="Helical" evidence="12">
    <location>
        <begin position="153"/>
        <end position="171"/>
    </location>
</feature>
<dbReference type="InterPro" id="IPR001734">
    <property type="entry name" value="Na/solute_symporter"/>
</dbReference>
<accession>A0ABW4ID93</accession>
<proteinExistence type="inferred from homology"/>
<keyword evidence="5 12" id="KW-0812">Transmembrane</keyword>
<evidence type="ECO:0000256" key="11">
    <source>
        <dbReference type="RuleBase" id="RU362091"/>
    </source>
</evidence>
<dbReference type="PANTHER" id="PTHR42985">
    <property type="entry name" value="SODIUM-COUPLED MONOCARBOXYLATE TRANSPORTER"/>
    <property type="match status" value="1"/>
</dbReference>
<evidence type="ECO:0000256" key="12">
    <source>
        <dbReference type="SAM" id="Phobius"/>
    </source>
</evidence>
<dbReference type="EMBL" id="JBHUDG010000015">
    <property type="protein sequence ID" value="MFD1630314.1"/>
    <property type="molecule type" value="Genomic_DNA"/>
</dbReference>
<feature type="transmembrane region" description="Helical" evidence="12">
    <location>
        <begin position="6"/>
        <end position="23"/>
    </location>
</feature>
<keyword evidence="10" id="KW-0739">Sodium transport</keyword>
<feature type="transmembrane region" description="Helical" evidence="12">
    <location>
        <begin position="404"/>
        <end position="424"/>
    </location>
</feature>
<protein>
    <submittedName>
        <fullName evidence="13">Sodium:solute symporter</fullName>
    </submittedName>
</protein>
<dbReference type="InterPro" id="IPR038377">
    <property type="entry name" value="Na/Glc_symporter_sf"/>
</dbReference>
<evidence type="ECO:0000313" key="14">
    <source>
        <dbReference type="Proteomes" id="UP001597118"/>
    </source>
</evidence>
<evidence type="ECO:0000256" key="7">
    <source>
        <dbReference type="ARBA" id="ARBA00023053"/>
    </source>
</evidence>
<feature type="transmembrane region" description="Helical" evidence="12">
    <location>
        <begin position="43"/>
        <end position="67"/>
    </location>
</feature>
<dbReference type="Proteomes" id="UP001597118">
    <property type="component" value="Unassembled WGS sequence"/>
</dbReference>
<feature type="transmembrane region" description="Helical" evidence="12">
    <location>
        <begin position="379"/>
        <end position="398"/>
    </location>
</feature>
<sequence>MSPALLLTFLLVYFSVLIVISHFTSKKSSDNSTFFIANRNSKWYFVAFGMIGTALSGVTFISVPGAVEKTAFGYFQFVLGNAVGFLLIATVLLPLYYRLHLISIYTYLEKRFGYWSYKSGAMIFLVSRTIGSAFRLYLVAIVLQKFIFDTWNVPFWVTIVICLVLIWSYTFKGGLKTIIITDTLQTVFLLLSVVLSIYFISKSLDLNLAQTFEAVKESSYSKIFFWDDFGTNKNHFIKQFLGGIFITIAMTGLDQDLMQKNLSCKNIKEAQKNMLSFTGIFVVMNLFFLSVGALLYIYAHAKGIDTAALGTPDHLFPEIALNYLGVVPAIVFMLGLTAATFATTDSALTALTTSFCVDFLHFDKKENTNDPQLVKTRHWVHIGFSFLIFLVVLVFKLINDDSVVNAIFKAAGYTYGPLLGLFAFGMLSKRAVKDKLVPYICILSPILSFIVDKESLNWFGYSIGFELIIINALITMICMLAVSKKAD</sequence>
<feature type="transmembrane region" description="Helical" evidence="12">
    <location>
        <begin position="436"/>
        <end position="452"/>
    </location>
</feature>
<feature type="transmembrane region" description="Helical" evidence="12">
    <location>
        <begin position="458"/>
        <end position="482"/>
    </location>
</feature>
<dbReference type="PROSITE" id="PS50283">
    <property type="entry name" value="NA_SOLUT_SYMP_3"/>
    <property type="match status" value="1"/>
</dbReference>
<comment type="similarity">
    <text evidence="2 11">Belongs to the sodium:solute symporter (SSF) (TC 2.A.21) family.</text>
</comment>
<evidence type="ECO:0000256" key="2">
    <source>
        <dbReference type="ARBA" id="ARBA00006434"/>
    </source>
</evidence>
<dbReference type="PANTHER" id="PTHR42985:SF47">
    <property type="entry name" value="INTEGRAL MEMBRANE TRANSPORT PROTEIN"/>
    <property type="match status" value="1"/>
</dbReference>
<reference evidence="14" key="1">
    <citation type="journal article" date="2019" name="Int. J. Syst. Evol. Microbiol.">
        <title>The Global Catalogue of Microorganisms (GCM) 10K type strain sequencing project: providing services to taxonomists for standard genome sequencing and annotation.</title>
        <authorList>
            <consortium name="The Broad Institute Genomics Platform"/>
            <consortium name="The Broad Institute Genome Sequencing Center for Infectious Disease"/>
            <person name="Wu L."/>
            <person name="Ma J."/>
        </authorList>
    </citation>
    <scope>NUCLEOTIDE SEQUENCE [LARGE SCALE GENOMIC DNA]</scope>
    <source>
        <strain evidence="14">CCUG 53762</strain>
    </source>
</reference>
<name>A0ABW4ID93_9SPHI</name>
<keyword evidence="6 12" id="KW-1133">Transmembrane helix</keyword>
<keyword evidence="3" id="KW-0813">Transport</keyword>
<keyword evidence="8" id="KW-0406">Ion transport</keyword>
<feature type="transmembrane region" description="Helical" evidence="12">
    <location>
        <begin position="73"/>
        <end position="99"/>
    </location>
</feature>
<evidence type="ECO:0000256" key="9">
    <source>
        <dbReference type="ARBA" id="ARBA00023136"/>
    </source>
</evidence>
<keyword evidence="7" id="KW-0915">Sodium</keyword>
<feature type="transmembrane region" description="Helical" evidence="12">
    <location>
        <begin position="236"/>
        <end position="253"/>
    </location>
</feature>
<evidence type="ECO:0000256" key="10">
    <source>
        <dbReference type="ARBA" id="ARBA00023201"/>
    </source>
</evidence>
<gene>
    <name evidence="13" type="ORF">ACFSAH_10520</name>
</gene>
<comment type="subcellular location">
    <subcellularLocation>
        <location evidence="1">Cell membrane</location>
        <topology evidence="1">Multi-pass membrane protein</topology>
    </subcellularLocation>
</comment>
<feature type="transmembrane region" description="Helical" evidence="12">
    <location>
        <begin position="274"/>
        <end position="299"/>
    </location>
</feature>
<evidence type="ECO:0000256" key="5">
    <source>
        <dbReference type="ARBA" id="ARBA00022692"/>
    </source>
</evidence>
<evidence type="ECO:0000256" key="4">
    <source>
        <dbReference type="ARBA" id="ARBA00022475"/>
    </source>
</evidence>
<keyword evidence="4" id="KW-1003">Cell membrane</keyword>
<comment type="caution">
    <text evidence="13">The sequence shown here is derived from an EMBL/GenBank/DDBJ whole genome shotgun (WGS) entry which is preliminary data.</text>
</comment>
<evidence type="ECO:0000256" key="6">
    <source>
        <dbReference type="ARBA" id="ARBA00022989"/>
    </source>
</evidence>
<feature type="transmembrane region" description="Helical" evidence="12">
    <location>
        <begin position="120"/>
        <end position="147"/>
    </location>
</feature>
<dbReference type="InterPro" id="IPR051163">
    <property type="entry name" value="Sodium:Solute_Symporter_SSF"/>
</dbReference>
<dbReference type="RefSeq" id="WP_379662689.1">
    <property type="nucleotide sequence ID" value="NZ_JBHUDG010000015.1"/>
</dbReference>
<evidence type="ECO:0000256" key="1">
    <source>
        <dbReference type="ARBA" id="ARBA00004651"/>
    </source>
</evidence>
<keyword evidence="14" id="KW-1185">Reference proteome</keyword>
<keyword evidence="9 12" id="KW-0472">Membrane</keyword>
<evidence type="ECO:0000256" key="3">
    <source>
        <dbReference type="ARBA" id="ARBA00022448"/>
    </source>
</evidence>
<dbReference type="Gene3D" id="1.20.1730.10">
    <property type="entry name" value="Sodium/glucose cotransporter"/>
    <property type="match status" value="1"/>
</dbReference>
<dbReference type="CDD" id="cd10326">
    <property type="entry name" value="SLC5sbd_NIS-like"/>
    <property type="match status" value="1"/>
</dbReference>
<feature type="transmembrane region" description="Helical" evidence="12">
    <location>
        <begin position="319"/>
        <end position="342"/>
    </location>
</feature>
<dbReference type="Pfam" id="PF00474">
    <property type="entry name" value="SSF"/>
    <property type="match status" value="1"/>
</dbReference>